<dbReference type="Proteomes" id="UP001604002">
    <property type="component" value="Unassembled WGS sequence"/>
</dbReference>
<dbReference type="RefSeq" id="WP_393994640.1">
    <property type="nucleotide sequence ID" value="NZ_JBAFVH010000021.1"/>
</dbReference>
<accession>A0ABW7A244</accession>
<keyword evidence="2" id="KW-0732">Signal</keyword>
<feature type="compositionally biased region" description="Basic and acidic residues" evidence="1">
    <location>
        <begin position="51"/>
        <end position="62"/>
    </location>
</feature>
<name>A0ABW7A244_9HYPH</name>
<proteinExistence type="predicted"/>
<reference evidence="3 4" key="1">
    <citation type="submission" date="2024-02" db="EMBL/GenBank/DDBJ databases">
        <title>Expansion and revision of Xanthobacter and proposal of Roseixanthobacter gen. nov.</title>
        <authorList>
            <person name="Soltysiak M.P.M."/>
            <person name="Jalihal A."/>
            <person name="Ory A."/>
            <person name="Chrisophersen C."/>
            <person name="Lee A.D."/>
            <person name="Boulton J."/>
            <person name="Springer M."/>
        </authorList>
    </citation>
    <scope>NUCLEOTIDE SEQUENCE [LARGE SCALE GENOMIC DNA]</scope>
    <source>
        <strain evidence="3 4">23A</strain>
    </source>
</reference>
<sequence length="129" mass="13845">MPNWTRSTAFRFVVAFAMTLGMLLSPVGRSASHDPAALAAAEAARHAELAAEVEDHGHVHDDGAEDEQSPGHSHGHNPADHSHETPNILAVALAPAVPVSRGWHPCPPVFAHIQASFRHERPPRLIFVA</sequence>
<evidence type="ECO:0000313" key="4">
    <source>
        <dbReference type="Proteomes" id="UP001604002"/>
    </source>
</evidence>
<keyword evidence="4" id="KW-1185">Reference proteome</keyword>
<evidence type="ECO:0000256" key="1">
    <source>
        <dbReference type="SAM" id="MobiDB-lite"/>
    </source>
</evidence>
<gene>
    <name evidence="3" type="ORF">V5F32_23320</name>
</gene>
<evidence type="ECO:0008006" key="5">
    <source>
        <dbReference type="Google" id="ProtNLM"/>
    </source>
</evidence>
<dbReference type="EMBL" id="JBAFVH010000021">
    <property type="protein sequence ID" value="MFG1375116.1"/>
    <property type="molecule type" value="Genomic_DNA"/>
</dbReference>
<comment type="caution">
    <text evidence="3">The sequence shown here is derived from an EMBL/GenBank/DDBJ whole genome shotgun (WGS) entry which is preliminary data.</text>
</comment>
<feature type="signal peptide" evidence="2">
    <location>
        <begin position="1"/>
        <end position="30"/>
    </location>
</feature>
<evidence type="ECO:0000313" key="3">
    <source>
        <dbReference type="EMBL" id="MFG1375116.1"/>
    </source>
</evidence>
<organism evidence="3 4">
    <name type="scientific">Xanthobacter oligotrophicus</name>
    <dbReference type="NCBI Taxonomy" id="2607286"/>
    <lineage>
        <taxon>Bacteria</taxon>
        <taxon>Pseudomonadati</taxon>
        <taxon>Pseudomonadota</taxon>
        <taxon>Alphaproteobacteria</taxon>
        <taxon>Hyphomicrobiales</taxon>
        <taxon>Xanthobacteraceae</taxon>
        <taxon>Xanthobacter</taxon>
    </lineage>
</organism>
<feature type="region of interest" description="Disordered" evidence="1">
    <location>
        <begin position="51"/>
        <end position="87"/>
    </location>
</feature>
<feature type="chain" id="PRO_5047503290" description="Secreted protein" evidence="2">
    <location>
        <begin position="31"/>
        <end position="129"/>
    </location>
</feature>
<evidence type="ECO:0000256" key="2">
    <source>
        <dbReference type="SAM" id="SignalP"/>
    </source>
</evidence>
<protein>
    <recommendedName>
        <fullName evidence="5">Secreted protein</fullName>
    </recommendedName>
</protein>